<comment type="caution">
    <text evidence="4">The sequence shown here is derived from an EMBL/GenBank/DDBJ whole genome shotgun (WGS) entry which is preliminary data.</text>
</comment>
<keyword evidence="5" id="KW-1185">Reference proteome</keyword>
<accession>A0AA40EHC9</accession>
<protein>
    <submittedName>
        <fullName evidence="4">Acyltransferase 3</fullName>
    </submittedName>
</protein>
<keyword evidence="2" id="KW-0812">Transmembrane</keyword>
<feature type="transmembrane region" description="Helical" evidence="2">
    <location>
        <begin position="353"/>
        <end position="374"/>
    </location>
</feature>
<keyword evidence="4" id="KW-0808">Transferase</keyword>
<feature type="domain" description="Acyltransferase 3" evidence="3">
    <location>
        <begin position="9"/>
        <end position="373"/>
    </location>
</feature>
<feature type="transmembrane region" description="Helical" evidence="2">
    <location>
        <begin position="181"/>
        <end position="200"/>
    </location>
</feature>
<organism evidence="4 5">
    <name type="scientific">Schizothecium vesticola</name>
    <dbReference type="NCBI Taxonomy" id="314040"/>
    <lineage>
        <taxon>Eukaryota</taxon>
        <taxon>Fungi</taxon>
        <taxon>Dikarya</taxon>
        <taxon>Ascomycota</taxon>
        <taxon>Pezizomycotina</taxon>
        <taxon>Sordariomycetes</taxon>
        <taxon>Sordariomycetidae</taxon>
        <taxon>Sordariales</taxon>
        <taxon>Schizotheciaceae</taxon>
        <taxon>Schizothecium</taxon>
    </lineage>
</organism>
<name>A0AA40EHC9_9PEZI</name>
<keyword evidence="2" id="KW-0472">Membrane</keyword>
<feature type="compositionally biased region" description="Basic and acidic residues" evidence="1">
    <location>
        <begin position="475"/>
        <end position="484"/>
    </location>
</feature>
<dbReference type="PANTHER" id="PTHR23028:SF128">
    <property type="entry name" value="ACYLTRANSFERASE 3 DOMAIN-CONTAINING PROTEIN"/>
    <property type="match status" value="1"/>
</dbReference>
<evidence type="ECO:0000313" key="4">
    <source>
        <dbReference type="EMBL" id="KAK0738742.1"/>
    </source>
</evidence>
<dbReference type="Proteomes" id="UP001172155">
    <property type="component" value="Unassembled WGS sequence"/>
</dbReference>
<reference evidence="4" key="1">
    <citation type="submission" date="2023-06" db="EMBL/GenBank/DDBJ databases">
        <title>Genome-scale phylogeny and comparative genomics of the fungal order Sordariales.</title>
        <authorList>
            <consortium name="Lawrence Berkeley National Laboratory"/>
            <person name="Hensen N."/>
            <person name="Bonometti L."/>
            <person name="Westerberg I."/>
            <person name="Brannstrom I.O."/>
            <person name="Guillou S."/>
            <person name="Cros-Aarteil S."/>
            <person name="Calhoun S."/>
            <person name="Haridas S."/>
            <person name="Kuo A."/>
            <person name="Mondo S."/>
            <person name="Pangilinan J."/>
            <person name="Riley R."/>
            <person name="LaButti K."/>
            <person name="Andreopoulos B."/>
            <person name="Lipzen A."/>
            <person name="Chen C."/>
            <person name="Yanf M."/>
            <person name="Daum C."/>
            <person name="Ng V."/>
            <person name="Clum A."/>
            <person name="Steindorff A."/>
            <person name="Ohm R."/>
            <person name="Martin F."/>
            <person name="Silar P."/>
            <person name="Natvig D."/>
            <person name="Lalanne C."/>
            <person name="Gautier V."/>
            <person name="Ament-velasquez S.L."/>
            <person name="Kruys A."/>
            <person name="Hutchinson M.I."/>
            <person name="Powell A.J."/>
            <person name="Barry K."/>
            <person name="Miller A.N."/>
            <person name="Grigoriev I.V."/>
            <person name="Debuchy R."/>
            <person name="Gladieux P."/>
            <person name="Thoren M.H."/>
            <person name="Johannesson H."/>
        </authorList>
    </citation>
    <scope>NUCLEOTIDE SEQUENCE</scope>
    <source>
        <strain evidence="4">SMH3187-1</strain>
    </source>
</reference>
<dbReference type="Pfam" id="PF01757">
    <property type="entry name" value="Acyl_transf_3"/>
    <property type="match status" value="1"/>
</dbReference>
<keyword evidence="2" id="KW-1133">Transmembrane helix</keyword>
<keyword evidence="4" id="KW-0012">Acyltransferase</keyword>
<evidence type="ECO:0000256" key="1">
    <source>
        <dbReference type="SAM" id="MobiDB-lite"/>
    </source>
</evidence>
<feature type="transmembrane region" description="Helical" evidence="2">
    <location>
        <begin position="21"/>
        <end position="39"/>
    </location>
</feature>
<dbReference type="AlphaFoldDB" id="A0AA40EHC9"/>
<feature type="transmembrane region" description="Helical" evidence="2">
    <location>
        <begin position="321"/>
        <end position="341"/>
    </location>
</feature>
<sequence length="484" mass="54940">MSNQGQRNIKWVEGLRGITSVLVICTHLARAFDFSLFWPADKKDAPPRLLQLPYLRIPYQGRIGVPIFAFLTGFVCAYKPIKLAYQQHNVPASLMSVARSAFRRPPRLMLPAMIATFISFVLSCLGAYTSATHCDSFWVRFDAPDSQPFRKNLRRFLWSLLTTWTTTDNPFDRHQWAMRPLLIGAFQVYVVLAATIGMRFKYRILVHVLMIFYWLSNSAYLTETFGANLSLGMLLAELAQHRPTQNFISSYQRIFTFIVAPALLLIGGWVGSYPQEHEDWAEWSQNLHNWLLNPEGPEGSENLGSMLVPNGSNVHRRSSAFFIYTVAISIFVSPAIQRLLSHRYFLWFGRHSFAVYLVHGTLLRTVGVWVVYGISGQPWVKADTNEDGSPQPQEWVHPKSRSHKMLAVVLFTGVTYLAAWAWMKWVDTACARATQWLENRVFDNGEDGEGKGGMAEKGFSQANGNGSARIPIQTDRTDRSQPPP</sequence>
<gene>
    <name evidence="4" type="ORF">B0T18DRAFT_433498</name>
</gene>
<feature type="region of interest" description="Disordered" evidence="1">
    <location>
        <begin position="447"/>
        <end position="484"/>
    </location>
</feature>
<proteinExistence type="predicted"/>
<dbReference type="PANTHER" id="PTHR23028">
    <property type="entry name" value="ACETYLTRANSFERASE"/>
    <property type="match status" value="1"/>
</dbReference>
<evidence type="ECO:0000259" key="3">
    <source>
        <dbReference type="Pfam" id="PF01757"/>
    </source>
</evidence>
<feature type="transmembrane region" description="Helical" evidence="2">
    <location>
        <begin position="405"/>
        <end position="423"/>
    </location>
</feature>
<feature type="transmembrane region" description="Helical" evidence="2">
    <location>
        <begin position="59"/>
        <end position="78"/>
    </location>
</feature>
<evidence type="ECO:0000313" key="5">
    <source>
        <dbReference type="Proteomes" id="UP001172155"/>
    </source>
</evidence>
<dbReference type="EMBL" id="JAUKUD010000007">
    <property type="protein sequence ID" value="KAK0738742.1"/>
    <property type="molecule type" value="Genomic_DNA"/>
</dbReference>
<dbReference type="GO" id="GO:0016747">
    <property type="term" value="F:acyltransferase activity, transferring groups other than amino-acyl groups"/>
    <property type="evidence" value="ECO:0007669"/>
    <property type="project" value="InterPro"/>
</dbReference>
<feature type="transmembrane region" description="Helical" evidence="2">
    <location>
        <begin position="108"/>
        <end position="128"/>
    </location>
</feature>
<dbReference type="InterPro" id="IPR050879">
    <property type="entry name" value="Acyltransferase_3"/>
</dbReference>
<feature type="transmembrane region" description="Helical" evidence="2">
    <location>
        <begin position="254"/>
        <end position="273"/>
    </location>
</feature>
<dbReference type="InterPro" id="IPR002656">
    <property type="entry name" value="Acyl_transf_3_dom"/>
</dbReference>
<evidence type="ECO:0000256" key="2">
    <source>
        <dbReference type="SAM" id="Phobius"/>
    </source>
</evidence>